<dbReference type="RefSeq" id="WP_071455044.1">
    <property type="nucleotide sequence ID" value="NZ_CP017675.1"/>
</dbReference>
<evidence type="ECO:0000256" key="3">
    <source>
        <dbReference type="HAMAP-Rule" id="MF_02048"/>
    </source>
</evidence>
<feature type="binding site" evidence="3 4">
    <location>
        <position position="10"/>
    </location>
    <ligand>
        <name>a divalent metal cation</name>
        <dbReference type="ChEBI" id="CHEBI:60240"/>
        <label>1</label>
    </ligand>
</feature>
<dbReference type="SUPFAM" id="SSF51556">
    <property type="entry name" value="Metallo-dependent hydrolases"/>
    <property type="match status" value="1"/>
</dbReference>
<dbReference type="GO" id="GO:0051500">
    <property type="term" value="F:D-tyrosyl-tRNA(Tyr) deacylase activity"/>
    <property type="evidence" value="ECO:0007669"/>
    <property type="project" value="RHEA"/>
</dbReference>
<dbReference type="NCBIfam" id="TIGR00010">
    <property type="entry name" value="YchF/TatD family DNA exonuclease"/>
    <property type="match status" value="1"/>
</dbReference>
<dbReference type="KEGG" id="glt:GlitD10_2298"/>
<dbReference type="GO" id="GO:0005829">
    <property type="term" value="C:cytosol"/>
    <property type="evidence" value="ECO:0007669"/>
    <property type="project" value="TreeGrafter"/>
</dbReference>
<dbReference type="Pfam" id="PF01026">
    <property type="entry name" value="TatD_DNase"/>
    <property type="match status" value="1"/>
</dbReference>
<evidence type="ECO:0000256" key="2">
    <source>
        <dbReference type="ARBA" id="ARBA00022801"/>
    </source>
</evidence>
<comment type="cofactor">
    <cofactor evidence="3">
        <name>a divalent metal cation</name>
        <dbReference type="ChEBI" id="CHEBI:60240"/>
    </cofactor>
    <text evidence="3">Binds 2 divalent metal cations per subunit.</text>
</comment>
<keyword evidence="6" id="KW-1185">Reference proteome</keyword>
<dbReference type="Proteomes" id="UP000180235">
    <property type="component" value="Chromosome"/>
</dbReference>
<comment type="function">
    <text evidence="3">Catalyzes the hydrolysis of D-tyrosyl-tRNA(Tyr).</text>
</comment>
<protein>
    <recommendedName>
        <fullName evidence="3">D-aminoacyl-tRNA deacylase</fullName>
        <ecNumber evidence="3">3.1.1.96</ecNumber>
    </recommendedName>
</protein>
<dbReference type="InterPro" id="IPR033665">
    <property type="entry name" value="Deacylase_DTD3"/>
</dbReference>
<dbReference type="PROSITE" id="PS01137">
    <property type="entry name" value="TATD_1"/>
    <property type="match status" value="1"/>
</dbReference>
<feature type="binding site" evidence="3 4">
    <location>
        <position position="157"/>
    </location>
    <ligand>
        <name>a divalent metal cation</name>
        <dbReference type="ChEBI" id="CHEBI:60240"/>
        <label>2</label>
    </ligand>
</feature>
<feature type="binding site" evidence="3 4">
    <location>
        <position position="130"/>
    </location>
    <ligand>
        <name>a divalent metal cation</name>
        <dbReference type="ChEBI" id="CHEBI:60240"/>
        <label>2</label>
    </ligand>
</feature>
<dbReference type="EC" id="3.1.1.96" evidence="3"/>
<feature type="binding site" evidence="3">
    <location>
        <position position="95"/>
    </location>
    <ligand>
        <name>a divalent metal cation</name>
        <dbReference type="ChEBI" id="CHEBI:60240"/>
        <label>2</label>
    </ligand>
</feature>
<feature type="binding site" evidence="3 4">
    <location>
        <position position="207"/>
    </location>
    <ligand>
        <name>a divalent metal cation</name>
        <dbReference type="ChEBI" id="CHEBI:60240"/>
        <label>1</label>
    </ligand>
</feature>
<organism evidence="5 6">
    <name type="scientific">Gloeomargarita lithophora Alchichica-D10</name>
    <dbReference type="NCBI Taxonomy" id="1188229"/>
    <lineage>
        <taxon>Bacteria</taxon>
        <taxon>Bacillati</taxon>
        <taxon>Cyanobacteriota</taxon>
        <taxon>Cyanophyceae</taxon>
        <taxon>Gloeomargaritales</taxon>
        <taxon>Gloeomargaritaceae</taxon>
        <taxon>Gloeomargarita</taxon>
    </lineage>
</organism>
<keyword evidence="2 3" id="KW-0378">Hydrolase</keyword>
<keyword evidence="1 3" id="KW-0479">Metal-binding</keyword>
<evidence type="ECO:0000256" key="4">
    <source>
        <dbReference type="PIRSR" id="PIRSR005902-1"/>
    </source>
</evidence>
<dbReference type="InterPro" id="IPR018228">
    <property type="entry name" value="DNase_TatD-rel_CS"/>
</dbReference>
<comment type="catalytic activity">
    <reaction evidence="3">
        <text>D-tyrosyl-tRNA(Tyr) + H2O = D-tyrosine + tRNA(Tyr)</text>
        <dbReference type="Rhea" id="RHEA:25347"/>
        <dbReference type="Rhea" id="RHEA-COMP:9707"/>
        <dbReference type="Rhea" id="RHEA-COMP:9872"/>
        <dbReference type="ChEBI" id="CHEBI:15377"/>
        <dbReference type="ChEBI" id="CHEBI:58570"/>
        <dbReference type="ChEBI" id="CHEBI:78442"/>
        <dbReference type="ChEBI" id="CHEBI:78723"/>
    </reaction>
</comment>
<name>A0A1J0AFE2_9CYAN</name>
<dbReference type="InterPro" id="IPR032466">
    <property type="entry name" value="Metal_Hydrolase"/>
</dbReference>
<dbReference type="STRING" id="1188229.GlitD10_2298"/>
<dbReference type="FunFam" id="3.20.20.140:FF:000005">
    <property type="entry name" value="TatD family hydrolase"/>
    <property type="match status" value="1"/>
</dbReference>
<comment type="similarity">
    <text evidence="3">Belongs to the metallo-dependent hydrolases superfamily. TatD-type hydrolase family. DTD3 subfamily.</text>
</comment>
<dbReference type="Gene3D" id="3.20.20.140">
    <property type="entry name" value="Metal-dependent hydrolases"/>
    <property type="match status" value="1"/>
</dbReference>
<dbReference type="CDD" id="cd01310">
    <property type="entry name" value="TatD_DNAse"/>
    <property type="match status" value="1"/>
</dbReference>
<evidence type="ECO:0000313" key="5">
    <source>
        <dbReference type="EMBL" id="APB34631.1"/>
    </source>
</evidence>
<dbReference type="OrthoDB" id="9810005at2"/>
<dbReference type="PANTHER" id="PTHR46124">
    <property type="entry name" value="D-AMINOACYL-TRNA DEACYLASE"/>
    <property type="match status" value="1"/>
</dbReference>
<feature type="binding site" evidence="3 4">
    <location>
        <position position="8"/>
    </location>
    <ligand>
        <name>a divalent metal cation</name>
        <dbReference type="ChEBI" id="CHEBI:60240"/>
        <label>1</label>
    </ligand>
</feature>
<dbReference type="GO" id="GO:0019478">
    <property type="term" value="P:D-amino acid catabolic process"/>
    <property type="evidence" value="ECO:0007669"/>
    <property type="project" value="UniProtKB-UniRule"/>
</dbReference>
<dbReference type="PIRSF" id="PIRSF005902">
    <property type="entry name" value="DNase_TatD"/>
    <property type="match status" value="1"/>
</dbReference>
<proteinExistence type="inferred from homology"/>
<dbReference type="HAMAP" id="MF_02048">
    <property type="entry name" value="Deacylase_DTD3"/>
    <property type="match status" value="1"/>
</dbReference>
<reference evidence="5 6" key="1">
    <citation type="submission" date="2016-10" db="EMBL/GenBank/DDBJ databases">
        <title>Description of Gloeomargarita lithophora gen. nov., sp. nov., a thylakoid-bearing basal-branching cyanobacterium with intracellular carbonates, and proposal for Gloeomargaritales ord. nov.</title>
        <authorList>
            <person name="Moreira D."/>
            <person name="Tavera R."/>
            <person name="Benzerara K."/>
            <person name="Skouri-Panet F."/>
            <person name="Couradeau E."/>
            <person name="Gerard E."/>
            <person name="Loussert C."/>
            <person name="Novelo E."/>
            <person name="Zivanovic Y."/>
            <person name="Lopez-Garcia P."/>
        </authorList>
    </citation>
    <scope>NUCLEOTIDE SEQUENCE [LARGE SCALE GENOMIC DNA]</scope>
    <source>
        <strain evidence="5 6">D10</strain>
    </source>
</reference>
<dbReference type="AlphaFoldDB" id="A0A1J0AFE2"/>
<dbReference type="InterPro" id="IPR015991">
    <property type="entry name" value="TatD/YcfH-like"/>
</dbReference>
<dbReference type="InterPro" id="IPR001130">
    <property type="entry name" value="TatD-like"/>
</dbReference>
<dbReference type="EMBL" id="CP017675">
    <property type="protein sequence ID" value="APB34631.1"/>
    <property type="molecule type" value="Genomic_DNA"/>
</dbReference>
<dbReference type="GO" id="GO:0046872">
    <property type="term" value="F:metal ion binding"/>
    <property type="evidence" value="ECO:0007669"/>
    <property type="project" value="UniProtKB-KW"/>
</dbReference>
<evidence type="ECO:0000256" key="1">
    <source>
        <dbReference type="ARBA" id="ARBA00022723"/>
    </source>
</evidence>
<sequence length="263" mass="29140">MPPLVDTHVHINFQDFAGQQGELQRRWQSAGVVGLVHSCVTPGEFSEIQALVRELPELSCAVGLHPLEAQHWGREAWRTIEAGIAQGERVVAVGETGLDYYKAANCAEQETAFWEQLLLAQTHNLAVIIHCREAALPMRELLEKFWAKQGAVRGVMHCWGGTPEEMQWFLDLGFYISFSGIITFKNAHQLHECAPLVPAERLLVETDCPFLAPVPHRGQRNEPAYVLPVAAKVAALRGESLAQVAHQTTENAQSLFRLPVAVA</sequence>
<comment type="catalytic activity">
    <reaction evidence="3">
        <text>a D-aminoacyl-tRNA + H2O = a tRNA + a D-alpha-amino acid + H(+)</text>
        <dbReference type="Rhea" id="RHEA:13953"/>
        <dbReference type="Rhea" id="RHEA-COMP:10123"/>
        <dbReference type="Rhea" id="RHEA-COMP:10124"/>
        <dbReference type="ChEBI" id="CHEBI:15377"/>
        <dbReference type="ChEBI" id="CHEBI:15378"/>
        <dbReference type="ChEBI" id="CHEBI:59871"/>
        <dbReference type="ChEBI" id="CHEBI:78442"/>
        <dbReference type="ChEBI" id="CHEBI:79333"/>
        <dbReference type="EC" id="3.1.1.96"/>
    </reaction>
</comment>
<accession>A0A1J0AFE2</accession>
<dbReference type="GO" id="GO:0004536">
    <property type="term" value="F:DNA nuclease activity"/>
    <property type="evidence" value="ECO:0007669"/>
    <property type="project" value="InterPro"/>
</dbReference>
<evidence type="ECO:0000313" key="6">
    <source>
        <dbReference type="Proteomes" id="UP000180235"/>
    </source>
</evidence>
<gene>
    <name evidence="5" type="primary">tatD</name>
    <name evidence="3" type="synonym">dtd3</name>
    <name evidence="5" type="ORF">GlitD10_2298</name>
</gene>
<feature type="binding site" evidence="3 4">
    <location>
        <position position="95"/>
    </location>
    <ligand>
        <name>a divalent metal cation</name>
        <dbReference type="ChEBI" id="CHEBI:60240"/>
        <label>1</label>
    </ligand>
</feature>
<dbReference type="PANTHER" id="PTHR46124:SF2">
    <property type="entry name" value="D-AMINOACYL-TRNA DEACYLASE"/>
    <property type="match status" value="1"/>
</dbReference>